<evidence type="ECO:0000256" key="2">
    <source>
        <dbReference type="ARBA" id="ARBA00022801"/>
    </source>
</evidence>
<dbReference type="PROSITE" id="PS51462">
    <property type="entry name" value="NUDIX"/>
    <property type="match status" value="1"/>
</dbReference>
<dbReference type="PROSITE" id="PS00893">
    <property type="entry name" value="NUDIX_BOX"/>
    <property type="match status" value="1"/>
</dbReference>
<dbReference type="PANTHER" id="PTHR43046">
    <property type="entry name" value="GDP-MANNOSE MANNOSYL HYDROLASE"/>
    <property type="match status" value="1"/>
</dbReference>
<dbReference type="Proteomes" id="UP001603978">
    <property type="component" value="Unassembled WGS sequence"/>
</dbReference>
<reference evidence="5 6" key="1">
    <citation type="submission" date="2024-10" db="EMBL/GenBank/DDBJ databases">
        <authorList>
            <person name="Topkara A.R."/>
            <person name="Saygin H."/>
        </authorList>
    </citation>
    <scope>NUCLEOTIDE SEQUENCE [LARGE SCALE GENOMIC DNA]</scope>
    <source>
        <strain evidence="5 6">M3C6</strain>
    </source>
</reference>
<evidence type="ECO:0000256" key="1">
    <source>
        <dbReference type="ARBA" id="ARBA00001946"/>
    </source>
</evidence>
<dbReference type="SUPFAM" id="SSF55811">
    <property type="entry name" value="Nudix"/>
    <property type="match status" value="1"/>
</dbReference>
<dbReference type="InterPro" id="IPR000086">
    <property type="entry name" value="NUDIX_hydrolase_dom"/>
</dbReference>
<evidence type="ECO:0000259" key="4">
    <source>
        <dbReference type="PROSITE" id="PS51462"/>
    </source>
</evidence>
<comment type="caution">
    <text evidence="5">The sequence shown here is derived from an EMBL/GenBank/DDBJ whole genome shotgun (WGS) entry which is preliminary data.</text>
</comment>
<proteinExistence type="predicted"/>
<dbReference type="InterPro" id="IPR015797">
    <property type="entry name" value="NUDIX_hydrolase-like_dom_sf"/>
</dbReference>
<comment type="cofactor">
    <cofactor evidence="1">
        <name>Mg(2+)</name>
        <dbReference type="ChEBI" id="CHEBI:18420"/>
    </cofactor>
</comment>
<name>A0ABW7AC39_9ACTN</name>
<dbReference type="Pfam" id="PF00293">
    <property type="entry name" value="NUDIX"/>
    <property type="match status" value="1"/>
</dbReference>
<gene>
    <name evidence="5" type="ORF">ACFLIM_12805</name>
</gene>
<keyword evidence="6" id="KW-1185">Reference proteome</keyword>
<evidence type="ECO:0000256" key="3">
    <source>
        <dbReference type="ARBA" id="ARBA00022842"/>
    </source>
</evidence>
<dbReference type="PANTHER" id="PTHR43046:SF12">
    <property type="entry name" value="GDP-MANNOSE MANNOSYL HYDROLASE"/>
    <property type="match status" value="1"/>
</dbReference>
<dbReference type="RefSeq" id="WP_393164758.1">
    <property type="nucleotide sequence ID" value="NZ_JBICRM010000006.1"/>
</dbReference>
<sequence length="200" mass="22611">MRWQVHSERTLYADQWLDVRVADVELPDGRHLDHRLVRTAPGAGAVVTDDQNRVLLIWRHRFITDSWGWEIPLGQVEEGEMPGAAAAREVEEETGWRPGPLRPLLAIQPTNGISDSLHHIYRGESATHIGPPSDPWEAERVEWVHLSSIRRLIDNGEIVCGTSMSSLLYLLSENLPGALPFDTGYDPNKRFLLPDLPDLF</sequence>
<keyword evidence="2" id="KW-0378">Hydrolase</keyword>
<organism evidence="5 6">
    <name type="scientific">Nonomuraea marmarensis</name>
    <dbReference type="NCBI Taxonomy" id="3351344"/>
    <lineage>
        <taxon>Bacteria</taxon>
        <taxon>Bacillati</taxon>
        <taxon>Actinomycetota</taxon>
        <taxon>Actinomycetes</taxon>
        <taxon>Streptosporangiales</taxon>
        <taxon>Streptosporangiaceae</taxon>
        <taxon>Nonomuraea</taxon>
    </lineage>
</organism>
<dbReference type="EMBL" id="JBICRM010000006">
    <property type="protein sequence ID" value="MFG1704066.1"/>
    <property type="molecule type" value="Genomic_DNA"/>
</dbReference>
<keyword evidence="3" id="KW-0460">Magnesium</keyword>
<accession>A0ABW7AC39</accession>
<evidence type="ECO:0000313" key="6">
    <source>
        <dbReference type="Proteomes" id="UP001603978"/>
    </source>
</evidence>
<dbReference type="InterPro" id="IPR020084">
    <property type="entry name" value="NUDIX_hydrolase_CS"/>
</dbReference>
<evidence type="ECO:0000313" key="5">
    <source>
        <dbReference type="EMBL" id="MFG1704066.1"/>
    </source>
</evidence>
<protein>
    <submittedName>
        <fullName evidence="5">NUDIX domain-containing protein</fullName>
    </submittedName>
</protein>
<dbReference type="Gene3D" id="3.90.79.10">
    <property type="entry name" value="Nucleoside Triphosphate Pyrophosphohydrolase"/>
    <property type="match status" value="1"/>
</dbReference>
<feature type="domain" description="Nudix hydrolase" evidence="4">
    <location>
        <begin position="38"/>
        <end position="166"/>
    </location>
</feature>